<organism evidence="1 2">
    <name type="scientific">Emticicia agri</name>
    <dbReference type="NCBI Taxonomy" id="2492393"/>
    <lineage>
        <taxon>Bacteria</taxon>
        <taxon>Pseudomonadati</taxon>
        <taxon>Bacteroidota</taxon>
        <taxon>Cytophagia</taxon>
        <taxon>Cytophagales</taxon>
        <taxon>Leadbetterellaceae</taxon>
        <taxon>Emticicia</taxon>
    </lineage>
</organism>
<name>A0A4V1ZD53_9BACT</name>
<evidence type="ECO:0008006" key="3">
    <source>
        <dbReference type="Google" id="ProtNLM"/>
    </source>
</evidence>
<evidence type="ECO:0000313" key="1">
    <source>
        <dbReference type="EMBL" id="RYU94960.1"/>
    </source>
</evidence>
<gene>
    <name evidence="1" type="ORF">EWM59_14810</name>
</gene>
<dbReference type="RefSeq" id="WP_130021888.1">
    <property type="nucleotide sequence ID" value="NZ_SEWF01000020.1"/>
</dbReference>
<protein>
    <recommendedName>
        <fullName evidence="3">YD repeat-containing protein</fullName>
    </recommendedName>
</protein>
<comment type="caution">
    <text evidence="1">The sequence shown here is derived from an EMBL/GenBank/DDBJ whole genome shotgun (WGS) entry which is preliminary data.</text>
</comment>
<dbReference type="Proteomes" id="UP000293162">
    <property type="component" value="Unassembled WGS sequence"/>
</dbReference>
<sequence>MKSRVFLILFSSFLVNISIGQEISKSDIIKFKIKSIEKIDSEGNIEFINFYNNKGDLIKSSSLNDNKSLQTDRELFYNDSSQLIEERKYTSIGDTNTISKYYYNSKNQLIKKEYISLGEVSATLIFDYDDKGNTISAKQTSELMGNNLTKYRYDNENFLIEEDKSNNTIGKEERINYKYNDNKQIIEKKTKVYYFNTTITSTYTYNDAGKLSKIFEKSSNGVSSTKIYQYNDKGILINELWESSISKTPHKTTYQINFD</sequence>
<keyword evidence="2" id="KW-1185">Reference proteome</keyword>
<dbReference type="Gene3D" id="2.180.10.10">
    <property type="entry name" value="RHS repeat-associated core"/>
    <property type="match status" value="1"/>
</dbReference>
<dbReference type="EMBL" id="SEWF01000020">
    <property type="protein sequence ID" value="RYU94960.1"/>
    <property type="molecule type" value="Genomic_DNA"/>
</dbReference>
<dbReference type="OrthoDB" id="9765204at2"/>
<reference evidence="1 2" key="1">
    <citation type="submission" date="2019-02" db="EMBL/GenBank/DDBJ databases">
        <title>Bacterial novel species Emticicia sp. 17J42-9 isolated from soil.</title>
        <authorList>
            <person name="Jung H.-Y."/>
        </authorList>
    </citation>
    <scope>NUCLEOTIDE SEQUENCE [LARGE SCALE GENOMIC DNA]</scope>
    <source>
        <strain evidence="1 2">17J42-9</strain>
    </source>
</reference>
<proteinExistence type="predicted"/>
<accession>A0A4V1ZD53</accession>
<evidence type="ECO:0000313" key="2">
    <source>
        <dbReference type="Proteomes" id="UP000293162"/>
    </source>
</evidence>
<dbReference type="AlphaFoldDB" id="A0A4V1ZD53"/>